<keyword evidence="3" id="KW-0997">Cell inner membrane</keyword>
<dbReference type="CDD" id="cd06259">
    <property type="entry name" value="YdcF-like"/>
    <property type="match status" value="1"/>
</dbReference>
<evidence type="ECO:0000256" key="3">
    <source>
        <dbReference type="ARBA" id="ARBA00022519"/>
    </source>
</evidence>
<sequence length="234" mass="26064">MLCLKRWQWITLLGLTLPPLFVVLANTWVVSSTQRRVFERPTDIPANAVGLVLGTAKYLPTGGLNPYFQNRMQAAAELYHTGKIRHLILSGSNQTPAYDEPTEMRKSLRSLGVPDAAMTADYAGRRTLDSVVRARDIFGQHHFTIISDKFHVYRALFLCDRFGIQAIAYGAPDLPWSVSVRTRLREYGARCKAVLDVYVLGTQPRFRGQPITLPVDAPVATDTDAPPISPAVQK</sequence>
<evidence type="ECO:0000313" key="9">
    <source>
        <dbReference type="EMBL" id="AEP11939.1"/>
    </source>
</evidence>
<dbReference type="PANTHER" id="PTHR30336">
    <property type="entry name" value="INNER MEMBRANE PROTEIN, PROBABLE PERMEASE"/>
    <property type="match status" value="1"/>
</dbReference>
<accession>G2LD79</accession>
<evidence type="ECO:0000259" key="8">
    <source>
        <dbReference type="Pfam" id="PF02698"/>
    </source>
</evidence>
<dbReference type="EMBL" id="CP002514">
    <property type="protein sequence ID" value="AEP11939.1"/>
    <property type="molecule type" value="Genomic_DNA"/>
</dbReference>
<dbReference type="PANTHER" id="PTHR30336:SF0">
    <property type="entry name" value="PROTEIN SANA"/>
    <property type="match status" value="1"/>
</dbReference>
<dbReference type="GO" id="GO:0005886">
    <property type="term" value="C:plasma membrane"/>
    <property type="evidence" value="ECO:0007669"/>
    <property type="project" value="UniProtKB-SubCell"/>
</dbReference>
<keyword evidence="2" id="KW-1003">Cell membrane</keyword>
<keyword evidence="4" id="KW-0812">Transmembrane</keyword>
<dbReference type="InterPro" id="IPR051599">
    <property type="entry name" value="Cell_Envelope_Assoc"/>
</dbReference>
<reference evidence="9 10" key="1">
    <citation type="journal article" date="2012" name="Environ. Microbiol.">
        <title>Complete genome of Candidatus Chloracidobacterium thermophilum, a chlorophyll-based photoheterotroph belonging to the phylum Acidobacteria.</title>
        <authorList>
            <person name="Garcia Costas A.M."/>
            <person name="Liu Z."/>
            <person name="Tomsho L.P."/>
            <person name="Schuster S.C."/>
            <person name="Ward D.M."/>
            <person name="Bryant D.A."/>
        </authorList>
    </citation>
    <scope>NUCLEOTIDE SEQUENCE [LARGE SCALE GENOMIC DNA]</scope>
    <source>
        <strain evidence="9 10">B</strain>
    </source>
</reference>
<gene>
    <name evidence="9" type="ordered locus">Cabther_A1185</name>
</gene>
<protein>
    <submittedName>
        <fullName evidence="9">Putative membrane protein</fullName>
    </submittedName>
</protein>
<comment type="subcellular location">
    <subcellularLocation>
        <location evidence="1">Cell inner membrane</location>
        <topology evidence="1">Single-pass membrane protein</topology>
    </subcellularLocation>
</comment>
<keyword evidence="5" id="KW-1133">Transmembrane helix</keyword>
<dbReference type="KEGG" id="ctm:Cabther_A1185"/>
<name>G2LD79_CHLTF</name>
<proteinExistence type="predicted"/>
<evidence type="ECO:0000313" key="10">
    <source>
        <dbReference type="Proteomes" id="UP000006791"/>
    </source>
</evidence>
<comment type="function">
    <text evidence="7">Participates in the barrier function of the cell envelope.</text>
</comment>
<feature type="domain" description="DUF218" evidence="8">
    <location>
        <begin position="51"/>
        <end position="175"/>
    </location>
</feature>
<evidence type="ECO:0000256" key="7">
    <source>
        <dbReference type="ARBA" id="ARBA00037355"/>
    </source>
</evidence>
<evidence type="ECO:0000256" key="2">
    <source>
        <dbReference type="ARBA" id="ARBA00022475"/>
    </source>
</evidence>
<keyword evidence="6" id="KW-0472">Membrane</keyword>
<organism evidence="9 10">
    <name type="scientific">Chloracidobacterium thermophilum (strain B)</name>
    <dbReference type="NCBI Taxonomy" id="981222"/>
    <lineage>
        <taxon>Bacteria</taxon>
        <taxon>Pseudomonadati</taxon>
        <taxon>Acidobacteriota</taxon>
        <taxon>Terriglobia</taxon>
        <taxon>Terriglobales</taxon>
        <taxon>Acidobacteriaceae</taxon>
        <taxon>Chloracidobacterium</taxon>
    </lineage>
</organism>
<evidence type="ECO:0000256" key="5">
    <source>
        <dbReference type="ARBA" id="ARBA00022989"/>
    </source>
</evidence>
<evidence type="ECO:0000256" key="1">
    <source>
        <dbReference type="ARBA" id="ARBA00004377"/>
    </source>
</evidence>
<dbReference type="Pfam" id="PF02698">
    <property type="entry name" value="DUF218"/>
    <property type="match status" value="1"/>
</dbReference>
<evidence type="ECO:0000256" key="6">
    <source>
        <dbReference type="ARBA" id="ARBA00023136"/>
    </source>
</evidence>
<dbReference type="RefSeq" id="WP_014099677.1">
    <property type="nucleotide sequence ID" value="NC_016024.1"/>
</dbReference>
<dbReference type="HOGENOM" id="CLU_051474_0_2_0"/>
<evidence type="ECO:0000256" key="4">
    <source>
        <dbReference type="ARBA" id="ARBA00022692"/>
    </source>
</evidence>
<dbReference type="STRING" id="981222.Cabther_A1185"/>
<dbReference type="Proteomes" id="UP000006791">
    <property type="component" value="Chromosome 1"/>
</dbReference>
<keyword evidence="10" id="KW-1185">Reference proteome</keyword>
<dbReference type="InterPro" id="IPR003848">
    <property type="entry name" value="DUF218"/>
</dbReference>
<dbReference type="AlphaFoldDB" id="G2LD79"/>